<feature type="region of interest" description="Disordered" evidence="1">
    <location>
        <begin position="18"/>
        <end position="38"/>
    </location>
</feature>
<proteinExistence type="predicted"/>
<dbReference type="EMBL" id="JAIWYP010000004">
    <property type="protein sequence ID" value="KAH3833477.1"/>
    <property type="molecule type" value="Genomic_DNA"/>
</dbReference>
<reference evidence="2" key="1">
    <citation type="journal article" date="2019" name="bioRxiv">
        <title>The Genome of the Zebra Mussel, Dreissena polymorpha: A Resource for Invasive Species Research.</title>
        <authorList>
            <person name="McCartney M.A."/>
            <person name="Auch B."/>
            <person name="Kono T."/>
            <person name="Mallez S."/>
            <person name="Zhang Y."/>
            <person name="Obille A."/>
            <person name="Becker A."/>
            <person name="Abrahante J.E."/>
            <person name="Garbe J."/>
            <person name="Badalamenti J.P."/>
            <person name="Herman A."/>
            <person name="Mangelson H."/>
            <person name="Liachko I."/>
            <person name="Sullivan S."/>
            <person name="Sone E.D."/>
            <person name="Koren S."/>
            <person name="Silverstein K.A.T."/>
            <person name="Beckman K.B."/>
            <person name="Gohl D.M."/>
        </authorList>
    </citation>
    <scope>NUCLEOTIDE SEQUENCE</scope>
    <source>
        <strain evidence="2">Duluth1</strain>
        <tissue evidence="2">Whole animal</tissue>
    </source>
</reference>
<gene>
    <name evidence="2" type="ORF">DPMN_106787</name>
</gene>
<comment type="caution">
    <text evidence="2">The sequence shown here is derived from an EMBL/GenBank/DDBJ whole genome shotgun (WGS) entry which is preliminary data.</text>
</comment>
<accession>A0A9D4QKD2</accession>
<organism evidence="2 3">
    <name type="scientific">Dreissena polymorpha</name>
    <name type="common">Zebra mussel</name>
    <name type="synonym">Mytilus polymorpha</name>
    <dbReference type="NCBI Taxonomy" id="45954"/>
    <lineage>
        <taxon>Eukaryota</taxon>
        <taxon>Metazoa</taxon>
        <taxon>Spiralia</taxon>
        <taxon>Lophotrochozoa</taxon>
        <taxon>Mollusca</taxon>
        <taxon>Bivalvia</taxon>
        <taxon>Autobranchia</taxon>
        <taxon>Heteroconchia</taxon>
        <taxon>Euheterodonta</taxon>
        <taxon>Imparidentia</taxon>
        <taxon>Neoheterodontei</taxon>
        <taxon>Myida</taxon>
        <taxon>Dreissenoidea</taxon>
        <taxon>Dreissenidae</taxon>
        <taxon>Dreissena</taxon>
    </lineage>
</organism>
<sequence length="111" mass="12676">MFNDDITVNQTAGLVFKAHGSKASRRTQPETESNSVSPGNLRYYFQSFLYSDDKIPINNARFDNSDDYDKNSPFNRPIRDEEINISISKLKTGKSHVLMEGVYSDEISVQY</sequence>
<protein>
    <submittedName>
        <fullName evidence="2">Uncharacterized protein</fullName>
    </submittedName>
</protein>
<dbReference type="AlphaFoldDB" id="A0A9D4QKD2"/>
<evidence type="ECO:0000313" key="2">
    <source>
        <dbReference type="EMBL" id="KAH3833477.1"/>
    </source>
</evidence>
<reference evidence="2" key="2">
    <citation type="submission" date="2020-11" db="EMBL/GenBank/DDBJ databases">
        <authorList>
            <person name="McCartney M.A."/>
            <person name="Auch B."/>
            <person name="Kono T."/>
            <person name="Mallez S."/>
            <person name="Becker A."/>
            <person name="Gohl D.M."/>
            <person name="Silverstein K.A.T."/>
            <person name="Koren S."/>
            <person name="Bechman K.B."/>
            <person name="Herman A."/>
            <person name="Abrahante J.E."/>
            <person name="Garbe J."/>
        </authorList>
    </citation>
    <scope>NUCLEOTIDE SEQUENCE</scope>
    <source>
        <strain evidence="2">Duluth1</strain>
        <tissue evidence="2">Whole animal</tissue>
    </source>
</reference>
<name>A0A9D4QKD2_DREPO</name>
<keyword evidence="3" id="KW-1185">Reference proteome</keyword>
<evidence type="ECO:0000256" key="1">
    <source>
        <dbReference type="SAM" id="MobiDB-lite"/>
    </source>
</evidence>
<evidence type="ECO:0000313" key="3">
    <source>
        <dbReference type="Proteomes" id="UP000828390"/>
    </source>
</evidence>
<dbReference type="Proteomes" id="UP000828390">
    <property type="component" value="Unassembled WGS sequence"/>
</dbReference>